<reference evidence="1" key="1">
    <citation type="submission" date="2010-06" db="EMBL/GenBank/DDBJ databases">
        <authorList>
            <person name="Muzny D."/>
            <person name="Qin X."/>
            <person name="Buhay C."/>
            <person name="Dugan-Rocha S."/>
            <person name="Ding Y."/>
            <person name="Chen G."/>
            <person name="Hawes A."/>
            <person name="Holder M."/>
            <person name="Jhangiani S."/>
            <person name="Johnson A."/>
            <person name="Khan Z."/>
            <person name="Li Z."/>
            <person name="Liu W."/>
            <person name="Liu X."/>
            <person name="Perez L."/>
            <person name="Shen H."/>
            <person name="Wang Q."/>
            <person name="Watt J."/>
            <person name="Xi L."/>
            <person name="Xin Y."/>
            <person name="Zhou J."/>
            <person name="Deng J."/>
            <person name="Jiang H."/>
            <person name="Liu Y."/>
            <person name="Qu J."/>
            <person name="Song X.-Z."/>
            <person name="Zhang L."/>
            <person name="Villasana D."/>
            <person name="Johnson A."/>
            <person name="Liu J."/>
            <person name="Liyanage D."/>
            <person name="Lorensuhewa L."/>
            <person name="Robinson T."/>
            <person name="Song A."/>
            <person name="Song B.-B."/>
            <person name="Dinh H."/>
            <person name="Thornton R."/>
            <person name="Coyle M."/>
            <person name="Francisco L."/>
            <person name="Jackson L."/>
            <person name="Javaid M."/>
            <person name="Korchina V."/>
            <person name="Kovar C."/>
            <person name="Mata R."/>
            <person name="Mathew T."/>
            <person name="Ngo R."/>
            <person name="Nguyen L."/>
            <person name="Nguyen N."/>
            <person name="Okwuonu G."/>
            <person name="Ongeri F."/>
            <person name="Pham C."/>
            <person name="Simmons D."/>
            <person name="Wilczek-Boney K."/>
            <person name="Hale W."/>
            <person name="Jakkamsetti A."/>
            <person name="Pham P."/>
            <person name="Ruth R."/>
            <person name="San Lucas F."/>
            <person name="Warren J."/>
            <person name="Zhang J."/>
            <person name="Zhao Z."/>
            <person name="Zhou C."/>
            <person name="Zhu D."/>
            <person name="Lee S."/>
            <person name="Bess C."/>
            <person name="Blankenburg K."/>
            <person name="Forbes L."/>
            <person name="Fu Q."/>
            <person name="Gubbala S."/>
            <person name="Hirani K."/>
            <person name="Jayaseelan J.C."/>
            <person name="Lara F."/>
            <person name="Munidasa M."/>
            <person name="Palculict T."/>
            <person name="Patil S."/>
            <person name="Pu L.-L."/>
            <person name="Saada N."/>
            <person name="Tang L."/>
            <person name="Weissenberger G."/>
            <person name="Zhu Y."/>
            <person name="Hemphill L."/>
            <person name="Shang Y."/>
            <person name="Youmans B."/>
            <person name="Ayvaz T."/>
            <person name="Ross M."/>
            <person name="Santibanez J."/>
            <person name="Aqrawi P."/>
            <person name="Gross S."/>
            <person name="Joshi V."/>
            <person name="Fowler G."/>
            <person name="Nazareth L."/>
            <person name="Reid J."/>
            <person name="Worley K."/>
            <person name="Petrosino J."/>
            <person name="Highlander S."/>
            <person name="Gibbs R."/>
        </authorList>
    </citation>
    <scope>NUCLEOTIDE SEQUENCE [LARGE SCALE GENOMIC DNA]</scope>
    <source>
        <strain evidence="1">ATCC 35910</strain>
    </source>
</reference>
<accession>A0ABP2IIP0</accession>
<keyword evidence="1" id="KW-0418">Kinase</keyword>
<name>A0ABP2IIP0_CHRGE</name>
<dbReference type="NCBIfam" id="NF007144">
    <property type="entry name" value="PRK09585.2-3"/>
    <property type="match status" value="1"/>
</dbReference>
<keyword evidence="2" id="KW-1185">Reference proteome</keyword>
<dbReference type="Gene3D" id="3.30.420.40">
    <property type="match status" value="2"/>
</dbReference>
<dbReference type="PANTHER" id="PTHR30605">
    <property type="entry name" value="ANHYDRO-N-ACETYLMURAMIC ACID KINASE"/>
    <property type="match status" value="1"/>
</dbReference>
<protein>
    <submittedName>
        <fullName evidence="1">Anhydro-N-acetylmuramic acid kinase</fullName>
        <ecNumber evidence="1">2.7.1.-</ecNumber>
    </submittedName>
</protein>
<dbReference type="PANTHER" id="PTHR30605:SF0">
    <property type="entry name" value="ANHYDRO-N-ACETYLMURAMIC ACID KINASE"/>
    <property type="match status" value="1"/>
</dbReference>
<dbReference type="InterPro" id="IPR043129">
    <property type="entry name" value="ATPase_NBD"/>
</dbReference>
<dbReference type="SUPFAM" id="SSF53067">
    <property type="entry name" value="Actin-like ATPase domain"/>
    <property type="match status" value="1"/>
</dbReference>
<dbReference type="Proteomes" id="UP000002969">
    <property type="component" value="Unassembled WGS sequence"/>
</dbReference>
<organism evidence="1 2">
    <name type="scientific">Chryseobacterium gleum ATCC 35910</name>
    <dbReference type="NCBI Taxonomy" id="525257"/>
    <lineage>
        <taxon>Bacteria</taxon>
        <taxon>Pseudomonadati</taxon>
        <taxon>Bacteroidota</taxon>
        <taxon>Flavobacteriia</taxon>
        <taxon>Flavobacteriales</taxon>
        <taxon>Weeksellaceae</taxon>
        <taxon>Chryseobacterium group</taxon>
        <taxon>Chryseobacterium</taxon>
    </lineage>
</organism>
<keyword evidence="1" id="KW-0808">Transferase</keyword>
<comment type="caution">
    <text evidence="1">The sequence shown here is derived from an EMBL/GenBank/DDBJ whole genome shotgun (WGS) entry which is preliminary data.</text>
</comment>
<gene>
    <name evidence="1" type="primary">anmK</name>
    <name evidence="1" type="ORF">HMPREF0204_12529</name>
</gene>
<dbReference type="EMBL" id="ACKQ02000007">
    <property type="protein sequence ID" value="EFK33461.1"/>
    <property type="molecule type" value="Genomic_DNA"/>
</dbReference>
<sequence length="375" mass="42052">MIFPNTRFITIREISVRKEFLKIKNNPEMKALAIGIMSGTSLDGLDICLAEFEKQDTWTFKILKAETFPYSEDWENKLRNSIHLPAEDLLELHSAYGFYLGQKVKEFIHLHELENIDLIASHGHTVFHQPQKRFTLQIGDGRAIKLETGLPVIYDFRSQDVLMKGNGAPLVPIGDELLFSGYSACLNLGGFSNISLRSEGKRIAFDIAPVNIVLNHLAQKLHKSFDENGTLAEKGTINEDLLNQLNVLDFYQHPHPKSLGVEWCNQHIFPVLQNIEITDALATFTEHTAQQISYVINANNIKDILITGGGAYNTFLIEKIRAKTKAEVIIPEKEIIDYKEALIFAFMGVLKMNNEVNVLSSATGSSVDHCSGVIA</sequence>
<dbReference type="InterPro" id="IPR005338">
    <property type="entry name" value="Anhydro_N_Ac-Mur_kinase"/>
</dbReference>
<evidence type="ECO:0000313" key="1">
    <source>
        <dbReference type="EMBL" id="EFK33461.1"/>
    </source>
</evidence>
<dbReference type="EC" id="2.7.1.-" evidence="1"/>
<evidence type="ECO:0000313" key="2">
    <source>
        <dbReference type="Proteomes" id="UP000002969"/>
    </source>
</evidence>
<proteinExistence type="predicted"/>
<dbReference type="Pfam" id="PF03702">
    <property type="entry name" value="AnmK"/>
    <property type="match status" value="1"/>
</dbReference>
<dbReference type="GO" id="GO:0016301">
    <property type="term" value="F:kinase activity"/>
    <property type="evidence" value="ECO:0007669"/>
    <property type="project" value="UniProtKB-KW"/>
</dbReference>